<keyword evidence="2" id="KW-0812">Transmembrane</keyword>
<keyword evidence="5" id="KW-1185">Reference proteome</keyword>
<gene>
    <name evidence="4" type="primary">Wscd1-L9</name>
    <name evidence="4" type="ORF">Hamer_G024330</name>
</gene>
<dbReference type="AlphaFoldDB" id="A0A8J5N540"/>
<dbReference type="InterPro" id="IPR051589">
    <property type="entry name" value="Sialate-O-sulfotransferase"/>
</dbReference>
<dbReference type="EMBL" id="JAHLQT010009364">
    <property type="protein sequence ID" value="KAG7173601.1"/>
    <property type="molecule type" value="Genomic_DNA"/>
</dbReference>
<organism evidence="4 5">
    <name type="scientific">Homarus americanus</name>
    <name type="common">American lobster</name>
    <dbReference type="NCBI Taxonomy" id="6706"/>
    <lineage>
        <taxon>Eukaryota</taxon>
        <taxon>Metazoa</taxon>
        <taxon>Ecdysozoa</taxon>
        <taxon>Arthropoda</taxon>
        <taxon>Crustacea</taxon>
        <taxon>Multicrustacea</taxon>
        <taxon>Malacostraca</taxon>
        <taxon>Eumalacostraca</taxon>
        <taxon>Eucarida</taxon>
        <taxon>Decapoda</taxon>
        <taxon>Pleocyemata</taxon>
        <taxon>Astacidea</taxon>
        <taxon>Nephropoidea</taxon>
        <taxon>Nephropidae</taxon>
        <taxon>Homarus</taxon>
    </lineage>
</organism>
<evidence type="ECO:0000256" key="2">
    <source>
        <dbReference type="SAM" id="Phobius"/>
    </source>
</evidence>
<feature type="transmembrane region" description="Helical" evidence="2">
    <location>
        <begin position="12"/>
        <end position="32"/>
    </location>
</feature>
<dbReference type="Proteomes" id="UP000747542">
    <property type="component" value="Unassembled WGS sequence"/>
</dbReference>
<comment type="caution">
    <text evidence="4">The sequence shown here is derived from an EMBL/GenBank/DDBJ whole genome shotgun (WGS) entry which is preliminary data.</text>
</comment>
<dbReference type="InterPro" id="IPR000863">
    <property type="entry name" value="Sulfotransferase_dom"/>
</dbReference>
<evidence type="ECO:0000313" key="4">
    <source>
        <dbReference type="EMBL" id="KAG7173601.1"/>
    </source>
</evidence>
<accession>A0A8J5N540</accession>
<dbReference type="InterPro" id="IPR027417">
    <property type="entry name" value="P-loop_NTPase"/>
</dbReference>
<feature type="domain" description="Sulfotransferase" evidence="3">
    <location>
        <begin position="154"/>
        <end position="268"/>
    </location>
</feature>
<sequence length="323" mass="37184">MSTRRFRTNQQLPVIMVALISMISIYCVFSSFTSTSFQSDTADDTRLKEIRKSLHGRVVRNNGVVTGRFGWNLVRVWLVSFPSSGNTWTRYLLEASTGIFTGSVFNDKTLFNAGFLGEKEPPDSGRTIVQKTHGGSLSGNPKEDLLDRYLLINSTLPAILLLRHPAKSFISYWKLLRTRNAKDKHTGQLSEKMFETNSFHRYVEQVTRLWEQLAVDTLLWSVGPLHVVHYEDLVADTDHHLRQLLYFLRVPMDEDRLSCVRSHLTGNFKRVGNKELDPFTTREKIKMTLAIQRVNRLLLVLGYPEFPYIDNIFHNTTQFNGAR</sequence>
<dbReference type="SUPFAM" id="SSF52540">
    <property type="entry name" value="P-loop containing nucleoside triphosphate hydrolases"/>
    <property type="match status" value="1"/>
</dbReference>
<dbReference type="GO" id="GO:0008146">
    <property type="term" value="F:sulfotransferase activity"/>
    <property type="evidence" value="ECO:0007669"/>
    <property type="project" value="InterPro"/>
</dbReference>
<protein>
    <submittedName>
        <fullName evidence="4">WSC domain-containing protein 1-like 9</fullName>
    </submittedName>
</protein>
<reference evidence="4" key="1">
    <citation type="journal article" date="2021" name="Sci. Adv.">
        <title>The American lobster genome reveals insights on longevity, neural, and immune adaptations.</title>
        <authorList>
            <person name="Polinski J.M."/>
            <person name="Zimin A.V."/>
            <person name="Clark K.F."/>
            <person name="Kohn A.B."/>
            <person name="Sadowski N."/>
            <person name="Timp W."/>
            <person name="Ptitsyn A."/>
            <person name="Khanna P."/>
            <person name="Romanova D.Y."/>
            <person name="Williams P."/>
            <person name="Greenwood S.J."/>
            <person name="Moroz L.L."/>
            <person name="Walt D.R."/>
            <person name="Bodnar A.G."/>
        </authorList>
    </citation>
    <scope>NUCLEOTIDE SEQUENCE</scope>
    <source>
        <strain evidence="4">GMGI-L3</strain>
    </source>
</reference>
<comment type="similarity">
    <text evidence="1">Belongs to the WSCD family.</text>
</comment>
<dbReference type="Gene3D" id="3.40.50.300">
    <property type="entry name" value="P-loop containing nucleotide triphosphate hydrolases"/>
    <property type="match status" value="1"/>
</dbReference>
<dbReference type="Pfam" id="PF00685">
    <property type="entry name" value="Sulfotransfer_1"/>
    <property type="match status" value="1"/>
</dbReference>
<evidence type="ECO:0000256" key="1">
    <source>
        <dbReference type="ARBA" id="ARBA00010236"/>
    </source>
</evidence>
<keyword evidence="2" id="KW-1133">Transmembrane helix</keyword>
<dbReference type="PANTHER" id="PTHR45964:SF5">
    <property type="entry name" value="WSCD FAMILY MEMBER CG9164"/>
    <property type="match status" value="1"/>
</dbReference>
<keyword evidence="2" id="KW-0472">Membrane</keyword>
<evidence type="ECO:0000313" key="5">
    <source>
        <dbReference type="Proteomes" id="UP000747542"/>
    </source>
</evidence>
<name>A0A8J5N540_HOMAM</name>
<proteinExistence type="inferred from homology"/>
<evidence type="ECO:0000259" key="3">
    <source>
        <dbReference type="Pfam" id="PF00685"/>
    </source>
</evidence>
<dbReference type="PANTHER" id="PTHR45964">
    <property type="entry name" value="WSCD FAMILY MEMBER CG9164"/>
    <property type="match status" value="1"/>
</dbReference>